<feature type="compositionally biased region" description="Basic and acidic residues" evidence="7">
    <location>
        <begin position="590"/>
        <end position="600"/>
    </location>
</feature>
<dbReference type="InterPro" id="IPR029058">
    <property type="entry name" value="AB_hydrolase_fold"/>
</dbReference>
<reference evidence="9" key="1">
    <citation type="journal article" date="2020" name="Stud. Mycol.">
        <title>101 Dothideomycetes genomes: a test case for predicting lifestyles and emergence of pathogens.</title>
        <authorList>
            <person name="Haridas S."/>
            <person name="Albert R."/>
            <person name="Binder M."/>
            <person name="Bloem J."/>
            <person name="Labutti K."/>
            <person name="Salamov A."/>
            <person name="Andreopoulos B."/>
            <person name="Baker S."/>
            <person name="Barry K."/>
            <person name="Bills G."/>
            <person name="Bluhm B."/>
            <person name="Cannon C."/>
            <person name="Castanera R."/>
            <person name="Culley D."/>
            <person name="Daum C."/>
            <person name="Ezra D."/>
            <person name="Gonzalez J."/>
            <person name="Henrissat B."/>
            <person name="Kuo A."/>
            <person name="Liang C."/>
            <person name="Lipzen A."/>
            <person name="Lutzoni F."/>
            <person name="Magnuson J."/>
            <person name="Mondo S."/>
            <person name="Nolan M."/>
            <person name="Ohm R."/>
            <person name="Pangilinan J."/>
            <person name="Park H.-J."/>
            <person name="Ramirez L."/>
            <person name="Alfaro M."/>
            <person name="Sun H."/>
            <person name="Tritt A."/>
            <person name="Yoshinaga Y."/>
            <person name="Zwiers L.-H."/>
            <person name="Turgeon B."/>
            <person name="Goodwin S."/>
            <person name="Spatafora J."/>
            <person name="Crous P."/>
            <person name="Grigoriev I."/>
        </authorList>
    </citation>
    <scope>NUCLEOTIDE SEQUENCE</scope>
    <source>
        <strain evidence="9">CBS 279.74</strain>
    </source>
</reference>
<name>A0A6G1K4H5_9PLEO</name>
<evidence type="ECO:0000256" key="2">
    <source>
        <dbReference type="ARBA" id="ARBA00009824"/>
    </source>
</evidence>
<feature type="compositionally biased region" description="Basic and acidic residues" evidence="7">
    <location>
        <begin position="244"/>
        <end position="293"/>
    </location>
</feature>
<evidence type="ECO:0000256" key="1">
    <source>
        <dbReference type="ARBA" id="ARBA00004141"/>
    </source>
</evidence>
<feature type="region of interest" description="Disordered" evidence="7">
    <location>
        <begin position="1"/>
        <end position="98"/>
    </location>
</feature>
<dbReference type="OrthoDB" id="277931at2759"/>
<proteinExistence type="inferred from homology"/>
<organism evidence="9 10">
    <name type="scientific">Pleomassaria siparia CBS 279.74</name>
    <dbReference type="NCBI Taxonomy" id="1314801"/>
    <lineage>
        <taxon>Eukaryota</taxon>
        <taxon>Fungi</taxon>
        <taxon>Dikarya</taxon>
        <taxon>Ascomycota</taxon>
        <taxon>Pezizomycotina</taxon>
        <taxon>Dothideomycetes</taxon>
        <taxon>Pleosporomycetidae</taxon>
        <taxon>Pleosporales</taxon>
        <taxon>Pleomassariaceae</taxon>
        <taxon>Pleomassaria</taxon>
    </lineage>
</organism>
<keyword evidence="4 8" id="KW-1133">Transmembrane helix</keyword>
<feature type="region of interest" description="Disordered" evidence="7">
    <location>
        <begin position="1227"/>
        <end position="1278"/>
    </location>
</feature>
<feature type="transmembrane region" description="Helical" evidence="8">
    <location>
        <begin position="697"/>
        <end position="722"/>
    </location>
</feature>
<feature type="region of interest" description="Disordered" evidence="7">
    <location>
        <begin position="214"/>
        <end position="358"/>
    </location>
</feature>
<evidence type="ECO:0000256" key="8">
    <source>
        <dbReference type="SAM" id="Phobius"/>
    </source>
</evidence>
<sequence length="1298" mass="142652">MTNETAPRAPNVESKAPESTKPPSTNTPDIEYDDFGLPIRKPRPRTPLEQLSDSEDEDEDDAFEDAVAITGSASQEKVAPPEQTTATATATKAPEKNSGKLIVQGKVEPAINGRVSEKAAMLDSFFQGGQTSRKTSDKFIVQGNVEPTINGHVSEKAAMLEKAAQLQRAAANAKKAAEQMSDKKSDQGTFEPAINGHASEKAAMLEKAAKLEMEAASTKLAAEQISEQSPALDETIFTATEPATKVEKNTQVNMEKEVDKAKHTDILAGKEADRESEKEKEHTKPKDDGEKPASTRPEALDTMLHASSSSKQKSATAGNSYAFQPSALSEYSHQQLAPEAHKAEDVEKKEEEEEDEWQTMPAYARYDMYDDDNRLVAKENLEELEDMSGYGNVGGAAKGYSRVTMDDDVESQTSMDDNTAYLFKERGNTIYDDDEAARDPLAQMQTTKNLLTEGQRIAYVGLVRLALVAMVANTSELERTKATKKIVDLCQETTRMWSQKMMVRLYTHMEVDASEQIMIEQLSEHGVLPADLTPALMQNARVKNPAAEEELGSKTPSMSSPRPKSQGWKSRSSDSLELYDMPETPPPPDYEEHQGEDLPEVRTPSQLPQTKNIDIDLRWTILCDLFLVLIADSLYDSRSRQLMEEVGKYLSVDWLEICRFEKRVTDALEMQEDASKENWNEDDHMASRRKLARNRRIAFMGLATVGGSLVIGLSAGLLAPVIGAGLVAGLTTIGVTGGGAAAGFLGGAAGAAVITTTGVLSGGTIAVRAANRRTGSVRTFEYRPLHNNKRVNLIVTIAGWMNGKVDDVRLPYSTVDPIMGDIYSVLWEPEMLRSMGDTINILATEALTQGLQQVLASTILFALMSALQLPLALTKLSYLIDNPWTVSQARADMAGLILADSLIDRNLGSRPITLVGFSLGARVIFSCLQELAKRGAYGIIQNAYLFGVPVVAKKDEWIKAKAVVPGRFVNGYATNDWILGYLFRATSGGILRVAGLAPVLIPGIENIDVTELVPGHMAYRAAMPKLLRQVGWVVESDEFTEIEDPDPDNHEQRQRELINEIEEARKELEKKPEKKGGFAFWRKKKVDKKEWEVYDENSKAPVNKDGEQIPENPVMFDVDAIRAEVAALSAAEDNQLEIKEIKSTLPPMKININTAAPPSYSTLRETKSYNDSVAPSTGKFGSSSSNLSTFPNGGYTTHGGSSHEGWGEYDENEDGLTMTFDTSFKESPSMPQSKFYTPSHESTPLPTLPTWDDTPAEQPALRTSMTHPSTTSNPGYNAWVDEFDDEFGKEKELEMTFE</sequence>
<evidence type="ECO:0000256" key="6">
    <source>
        <dbReference type="SAM" id="Coils"/>
    </source>
</evidence>
<protein>
    <submittedName>
        <fullName evidence="9">DUF726-domain-containing protein</fullName>
    </submittedName>
</protein>
<keyword evidence="6" id="KW-0175">Coiled coil</keyword>
<feature type="region of interest" description="Disordered" evidence="7">
    <location>
        <begin position="171"/>
        <end position="193"/>
    </location>
</feature>
<dbReference type="Pfam" id="PF05277">
    <property type="entry name" value="DUF726"/>
    <property type="match status" value="1"/>
</dbReference>
<feature type="compositionally biased region" description="Basic and acidic residues" evidence="7">
    <location>
        <begin position="339"/>
        <end position="349"/>
    </location>
</feature>
<feature type="compositionally biased region" description="Low complexity" evidence="7">
    <location>
        <begin position="80"/>
        <end position="92"/>
    </location>
</feature>
<evidence type="ECO:0000256" key="3">
    <source>
        <dbReference type="ARBA" id="ARBA00022692"/>
    </source>
</evidence>
<dbReference type="PANTHER" id="PTHR17920">
    <property type="entry name" value="TRANSMEMBRANE AND COILED-COIL DOMAIN-CONTAINING PROTEIN 4 TMCO4"/>
    <property type="match status" value="1"/>
</dbReference>
<evidence type="ECO:0000313" key="9">
    <source>
        <dbReference type="EMBL" id="KAF2707776.1"/>
    </source>
</evidence>
<accession>A0A6G1K4H5</accession>
<feature type="compositionally biased region" description="Low complexity" evidence="7">
    <location>
        <begin position="306"/>
        <end position="315"/>
    </location>
</feature>
<dbReference type="PANTHER" id="PTHR17920:SF3">
    <property type="entry name" value="TRANSMEMBRANE AND COILED-COIL DOMAIN-CONTAINING PROTEIN 4"/>
    <property type="match status" value="1"/>
</dbReference>
<gene>
    <name evidence="9" type="ORF">K504DRAFT_446880</name>
</gene>
<feature type="compositionally biased region" description="Basic and acidic residues" evidence="7">
    <location>
        <begin position="175"/>
        <end position="186"/>
    </location>
</feature>
<evidence type="ECO:0000256" key="5">
    <source>
        <dbReference type="ARBA" id="ARBA00023136"/>
    </source>
</evidence>
<dbReference type="SUPFAM" id="SSF53474">
    <property type="entry name" value="alpha/beta-Hydrolases"/>
    <property type="match status" value="1"/>
</dbReference>
<feature type="compositionally biased region" description="Low complexity" evidence="7">
    <location>
        <begin position="1243"/>
        <end position="1253"/>
    </location>
</feature>
<dbReference type="Proteomes" id="UP000799428">
    <property type="component" value="Unassembled WGS sequence"/>
</dbReference>
<comment type="subcellular location">
    <subcellularLocation>
        <location evidence="1">Membrane</location>
        <topology evidence="1">Multi-pass membrane protein</topology>
    </subcellularLocation>
</comment>
<feature type="compositionally biased region" description="Polar residues" evidence="7">
    <location>
        <begin position="554"/>
        <end position="575"/>
    </location>
</feature>
<evidence type="ECO:0000256" key="4">
    <source>
        <dbReference type="ARBA" id="ARBA00022989"/>
    </source>
</evidence>
<comment type="similarity">
    <text evidence="2">Belongs to the TMCO4 family.</text>
</comment>
<dbReference type="InterPro" id="IPR007941">
    <property type="entry name" value="DUF726"/>
</dbReference>
<feature type="coiled-coil region" evidence="6">
    <location>
        <begin position="1047"/>
        <end position="1074"/>
    </location>
</feature>
<feature type="compositionally biased region" description="Acidic residues" evidence="7">
    <location>
        <begin position="52"/>
        <end position="64"/>
    </location>
</feature>
<keyword evidence="10" id="KW-1185">Reference proteome</keyword>
<keyword evidence="5 8" id="KW-0472">Membrane</keyword>
<evidence type="ECO:0000313" key="10">
    <source>
        <dbReference type="Proteomes" id="UP000799428"/>
    </source>
</evidence>
<keyword evidence="3 8" id="KW-0812">Transmembrane</keyword>
<evidence type="ECO:0000256" key="7">
    <source>
        <dbReference type="SAM" id="MobiDB-lite"/>
    </source>
</evidence>
<feature type="compositionally biased region" description="Polar residues" evidence="7">
    <location>
        <begin position="316"/>
        <end position="335"/>
    </location>
</feature>
<feature type="compositionally biased region" description="Polar residues" evidence="7">
    <location>
        <begin position="1227"/>
        <end position="1242"/>
    </location>
</feature>
<dbReference type="GO" id="GO:0016020">
    <property type="term" value="C:membrane"/>
    <property type="evidence" value="ECO:0007669"/>
    <property type="project" value="UniProtKB-SubCell"/>
</dbReference>
<feature type="compositionally biased region" description="Polar residues" evidence="7">
    <location>
        <begin position="1261"/>
        <end position="1275"/>
    </location>
</feature>
<feature type="region of interest" description="Disordered" evidence="7">
    <location>
        <begin position="544"/>
        <end position="607"/>
    </location>
</feature>
<dbReference type="EMBL" id="MU005773">
    <property type="protein sequence ID" value="KAF2707776.1"/>
    <property type="molecule type" value="Genomic_DNA"/>
</dbReference>